<organism evidence="9 10">
    <name type="scientific">Methanobrevibacter arboriphilus JCM 13429 = DSM 1125</name>
    <dbReference type="NCBI Taxonomy" id="1300164"/>
    <lineage>
        <taxon>Archaea</taxon>
        <taxon>Methanobacteriati</taxon>
        <taxon>Methanobacteriota</taxon>
        <taxon>Methanomada group</taxon>
        <taxon>Methanobacteria</taxon>
        <taxon>Methanobacteriales</taxon>
        <taxon>Methanobacteriaceae</taxon>
        <taxon>Methanobrevibacter</taxon>
    </lineage>
</organism>
<dbReference type="EMBL" id="JXMW01000004">
    <property type="protein sequence ID" value="OQD59285.1"/>
    <property type="molecule type" value="Genomic_DNA"/>
</dbReference>
<dbReference type="InterPro" id="IPR013783">
    <property type="entry name" value="Ig-like_fold"/>
</dbReference>
<name>A0A1V6N3N3_METAZ</name>
<evidence type="ECO:0000256" key="6">
    <source>
        <dbReference type="ARBA" id="ARBA00023136"/>
    </source>
</evidence>
<evidence type="ECO:0000313" key="10">
    <source>
        <dbReference type="Proteomes" id="UP000191661"/>
    </source>
</evidence>
<dbReference type="GO" id="GO:0005576">
    <property type="term" value="C:extracellular region"/>
    <property type="evidence" value="ECO:0007669"/>
    <property type="project" value="UniProtKB-SubCell"/>
</dbReference>
<dbReference type="InterPro" id="IPR003368">
    <property type="entry name" value="POMP_repeat"/>
</dbReference>
<dbReference type="PANTHER" id="PTHR11319:SF35">
    <property type="entry name" value="OUTER MEMBRANE PROTEIN PMPC-RELATED"/>
    <property type="match status" value="1"/>
</dbReference>
<dbReference type="SUPFAM" id="SSF51126">
    <property type="entry name" value="Pectin lyase-like"/>
    <property type="match status" value="5"/>
</dbReference>
<feature type="domain" description="Right handed beta helix" evidence="8">
    <location>
        <begin position="1095"/>
        <end position="1277"/>
    </location>
</feature>
<dbReference type="RefSeq" id="WP_080459789.1">
    <property type="nucleotide sequence ID" value="NZ_JXMW01000004.1"/>
</dbReference>
<sequence length="1953" mass="209604">MKANKKNIIIILVFLFIAISMPSAFAEDPNTYDHYVSANAQSGGNGSIDNPFNNIQEAIDKGGSIFVKNGTYSVYDDSGYEITKSVRIVGEDRDSVIIDAGNNGRIFLIDSDIEVTFINVTFINGNNENDYIYDGGGAIYIGDGTTTIDNCYFANNNAKDGYSTYGGAIYQGGGNLNISNSYFKNNNAEYGSAVAIDGFSYSTLNITNCTFESNTASEDGGAVYSGSGKTNIEGSTFKFNKAKNGGAIYSYGSSALVNIKNSNFNSNNATSTGGALVVRNSNVILNNNTMVNCSAPTGNYIYYNAGKLGFTNLSFLNNMTVNVTKGDSFVLNATVTDDMGNPITGGTVNFIIGGNTYSTSLNEGIAIYNYTFNQTGNYIITGSYSGSNTVDYGSNIFNGTVVVNTITPSTVIYVSSSRGSDSTGNGSEDNPYATITKALTQNAALGGNYTIIVEEGYYYVEDYTVTANFTIIGVGNVIIDGNNKRQFFFSASSVKYARFEGLTFINGNGNAGSINTGSVSGGNGNAGRYLIINNCSFINNSGSYGAVIYTTMITTINGTSFVNNTATGSQAYSGVINVQDNNLTITYCNFINNTATNSAGLNGIYTKSGIKAIADYNFWGNNSKPGNLTVSSGVNITKWVILLINSNSTGQTDPGDKINFTIDFTKYTDGVNNYTLSEIMPYITIKANATLGSFDQDSITINTNGSMIYTASTVGYESVNFNIPSNFKKFNFTVGSQYSGIVYVSKTGTDSNIGSKDSPVASISKAIEIATAQGGSNKIVILNGTYNEGNLVINNDLEIIANGTVVINGNDINGNGYEQIFDIVSGNVSFYGLTLNANSTNGAIVVRSGKLSITYSTINNKKGGSNNLAINNTGNLNISYSILNNTIIKNNGGNVTANYNWWGTNTKPTCVNVDYWVIMTINTTKVYTGEIFYITVKLNTVTDGTTYNNLSNPLPDNFVVLNVTSGSGSFNGTNVLLINGTSYISFTGGENAGLIQARIDNQTFNVIVEQAVYKWFIGDKGYRTLQQAVDAANFNDIIKGVGGLYILTSEVDVGHRYMPIEPWEINKTITITSLDPSNPVIISGNYLTRLFNIDKGSSLTLINLILANGNASTSYYAGYGGAIHVQFGGNLTIDKCIFENNTAGEAGAIQSWGLLIIKNSIFRNNSATSTYAGAVQNSGYGSLIIDNSTFINNRANTYAGAIYADSSNYPGSNTTITNSKFIENDANRGGAIFLNIAPAYIINCSFIGNKAIDKGTGYIASGGAIYDHSANLVLKNSEFINNTAEANGGALELANTYTTIYSGDNVTTEIDWFVIDNCTLINNTAGVDGGAIFAGYNSVPYGNITNSIFENNNALTGNGGAISNYFGILNIKNTRFTNNTAGENGGVIFNYGHYNFPSEFWGNVTIDNCTFSKNSAKAGGVVYNYNTYSKVDISNSKLENNTAVNDGGAISNCLGIMNINNSSFVSNIAGENGGAIFNYGYYEFPSAYWGIIAVNNCTFSKNSAKLGGTVYNSNNCSKLDIINSKFSNEHADIGGAIYNNGTLNIKNNTMTNCSANIKGNYIYNNGSINNVILTFLGNNTVKVLNGTTVKLNATICDDMGNPITGGHVSFIVDGVTYLVPVNEGLANYTIILDNLGSYSLSGNYNTTAGRNNVSVKNAEIIVAEKEDPKKTKINIIKIDGFVNNKVKFSAVLTDEDGNPLINQVVRFYLNGVFIGQNKTDANGLAVYYSVFNKAMNSNWFASFDGAEDYNSSKSNTNTIKINKKKTILTMSSVKGSFNNYITLKAVLKDSTGKALSGKLVSFYVNNVKVKTVRTNSKGLATYKYLANKFVGTKKIKAVFNSDNIYNSFVSNKNIKVSKSKSLLSKPKFLGKFEKRGKIAIKLINLKAKKYISKGYIKFYIKNKYVGKAKTNSKGIAILNLKEINFKGKTSVIGKFVGNKYYYSSKSLRKVNIK</sequence>
<evidence type="ECO:0000256" key="1">
    <source>
        <dbReference type="ARBA" id="ARBA00004196"/>
    </source>
</evidence>
<evidence type="ECO:0000256" key="3">
    <source>
        <dbReference type="ARBA" id="ARBA00004613"/>
    </source>
</evidence>
<protein>
    <submittedName>
        <fullName evidence="9">Adhesin-like protein</fullName>
    </submittedName>
</protein>
<dbReference type="OrthoDB" id="78493at2157"/>
<keyword evidence="6" id="KW-0472">Membrane</keyword>
<dbReference type="InterPro" id="IPR011050">
    <property type="entry name" value="Pectin_lyase_fold/virulence"/>
</dbReference>
<keyword evidence="4" id="KW-0964">Secreted</keyword>
<dbReference type="SMART" id="SM00710">
    <property type="entry name" value="PbH1"/>
    <property type="match status" value="17"/>
</dbReference>
<dbReference type="InterPro" id="IPR006626">
    <property type="entry name" value="PbH1"/>
</dbReference>
<dbReference type="InterPro" id="IPR008964">
    <property type="entry name" value="Invasin/intimin_cell_adhesion"/>
</dbReference>
<dbReference type="Proteomes" id="UP000191661">
    <property type="component" value="Unassembled WGS sequence"/>
</dbReference>
<proteinExistence type="predicted"/>
<dbReference type="Gene3D" id="2.160.20.10">
    <property type="entry name" value="Single-stranded right-handed beta-helix, Pectin lyase-like"/>
    <property type="match status" value="4"/>
</dbReference>
<keyword evidence="7" id="KW-0998">Cell outer membrane</keyword>
<dbReference type="InterPro" id="IPR039448">
    <property type="entry name" value="Beta_helix"/>
</dbReference>
<dbReference type="NCBIfam" id="TIGR01376">
    <property type="entry name" value="POMP_repeat"/>
    <property type="match status" value="1"/>
</dbReference>
<dbReference type="SUPFAM" id="SSF49373">
    <property type="entry name" value="Invasin/intimin cell-adhesion fragments"/>
    <property type="match status" value="1"/>
</dbReference>
<evidence type="ECO:0000256" key="4">
    <source>
        <dbReference type="ARBA" id="ARBA00022525"/>
    </source>
</evidence>
<keyword evidence="10" id="KW-1185">Reference proteome</keyword>
<keyword evidence="5" id="KW-0732">Signal</keyword>
<evidence type="ECO:0000256" key="7">
    <source>
        <dbReference type="ARBA" id="ARBA00023237"/>
    </source>
</evidence>
<comment type="caution">
    <text evidence="9">The sequence shown here is derived from an EMBL/GenBank/DDBJ whole genome shotgun (WGS) entry which is preliminary data.</text>
</comment>
<dbReference type="Gene3D" id="2.60.40.10">
    <property type="entry name" value="Immunoglobulins"/>
    <property type="match status" value="2"/>
</dbReference>
<evidence type="ECO:0000259" key="8">
    <source>
        <dbReference type="Pfam" id="PF13229"/>
    </source>
</evidence>
<dbReference type="PANTHER" id="PTHR11319">
    <property type="entry name" value="G PROTEIN-COUPLED RECEPTOR-RELATED"/>
    <property type="match status" value="1"/>
</dbReference>
<dbReference type="InterPro" id="IPR012334">
    <property type="entry name" value="Pectin_lyas_fold"/>
</dbReference>
<evidence type="ECO:0000256" key="5">
    <source>
        <dbReference type="ARBA" id="ARBA00022729"/>
    </source>
</evidence>
<evidence type="ECO:0000313" key="9">
    <source>
        <dbReference type="EMBL" id="OQD59285.1"/>
    </source>
</evidence>
<accession>A0A1V6N3N3</accession>
<dbReference type="Pfam" id="PF02415">
    <property type="entry name" value="Chlam_PMP"/>
    <property type="match status" value="2"/>
</dbReference>
<comment type="subcellular location">
    <subcellularLocation>
        <location evidence="1">Cell envelope</location>
    </subcellularLocation>
    <subcellularLocation>
        <location evidence="2">Cell outer membrane</location>
    </subcellularLocation>
    <subcellularLocation>
        <location evidence="3">Secreted</location>
    </subcellularLocation>
</comment>
<gene>
    <name evidence="9" type="ORF">MBBAR_4c00100</name>
</gene>
<evidence type="ECO:0000256" key="2">
    <source>
        <dbReference type="ARBA" id="ARBA00004442"/>
    </source>
</evidence>
<dbReference type="Pfam" id="PF13229">
    <property type="entry name" value="Beta_helix"/>
    <property type="match status" value="1"/>
</dbReference>
<reference evidence="9 10" key="1">
    <citation type="submission" date="2014-12" db="EMBL/GenBank/DDBJ databases">
        <title>Genome sequence of Methanobrevibacter arboriphilicus DH1, DSM1125.</title>
        <authorList>
            <person name="Poehlein A."/>
            <person name="Thauer R.K."/>
            <person name="Seedorf H."/>
            <person name="Daniel R."/>
        </authorList>
    </citation>
    <scope>NUCLEOTIDE SEQUENCE [LARGE SCALE GENOMIC DNA]</scope>
    <source>
        <strain evidence="9 10">DH1</strain>
    </source>
</reference>